<organism evidence="2 3">
    <name type="scientific">Schaalia naturae</name>
    <dbReference type="NCBI Taxonomy" id="635203"/>
    <lineage>
        <taxon>Bacteria</taxon>
        <taxon>Bacillati</taxon>
        <taxon>Actinomycetota</taxon>
        <taxon>Actinomycetes</taxon>
        <taxon>Actinomycetales</taxon>
        <taxon>Actinomycetaceae</taxon>
        <taxon>Schaalia</taxon>
    </lineage>
</organism>
<reference evidence="3" key="1">
    <citation type="journal article" date="2019" name="Int. J. Syst. Evol. Microbiol.">
        <title>The Global Catalogue of Microorganisms (GCM) 10K type strain sequencing project: providing services to taxonomists for standard genome sequencing and annotation.</title>
        <authorList>
            <consortium name="The Broad Institute Genomics Platform"/>
            <consortium name="The Broad Institute Genome Sequencing Center for Infectious Disease"/>
            <person name="Wu L."/>
            <person name="Ma J."/>
        </authorList>
    </citation>
    <scope>NUCLEOTIDE SEQUENCE [LARGE SCALE GENOMIC DNA]</scope>
    <source>
        <strain evidence="3">CCUG 56698</strain>
    </source>
</reference>
<proteinExistence type="predicted"/>
<dbReference type="RefSeq" id="WP_291498340.1">
    <property type="nucleotide sequence ID" value="NZ_JBHTEF010000001.1"/>
</dbReference>
<dbReference type="EMBL" id="JBHTEF010000001">
    <property type="protein sequence ID" value="MFC7581317.1"/>
    <property type="molecule type" value="Genomic_DNA"/>
</dbReference>
<gene>
    <name evidence="2" type="ORF">ACFQWG_08930</name>
</gene>
<evidence type="ECO:0000313" key="3">
    <source>
        <dbReference type="Proteomes" id="UP001596527"/>
    </source>
</evidence>
<dbReference type="InterPro" id="IPR011437">
    <property type="entry name" value="DUF1540"/>
</dbReference>
<keyword evidence="3" id="KW-1185">Reference proteome</keyword>
<comment type="caution">
    <text evidence="2">The sequence shown here is derived from an EMBL/GenBank/DDBJ whole genome shotgun (WGS) entry which is preliminary data.</text>
</comment>
<evidence type="ECO:0000259" key="1">
    <source>
        <dbReference type="Pfam" id="PF07561"/>
    </source>
</evidence>
<name>A0ABW2SMQ9_9ACTO</name>
<feature type="domain" description="DUF1540" evidence="1">
    <location>
        <begin position="12"/>
        <end position="36"/>
    </location>
</feature>
<protein>
    <submittedName>
        <fullName evidence="2">DUF1540 domain-containing protein</fullName>
    </submittedName>
</protein>
<accession>A0ABW2SMQ9</accession>
<dbReference type="Proteomes" id="UP001596527">
    <property type="component" value="Unassembled WGS sequence"/>
</dbReference>
<feature type="domain" description="DUF1540" evidence="1">
    <location>
        <begin position="63"/>
        <end position="92"/>
    </location>
</feature>
<dbReference type="Pfam" id="PF07561">
    <property type="entry name" value="DUF1540"/>
    <property type="match status" value="2"/>
</dbReference>
<evidence type="ECO:0000313" key="2">
    <source>
        <dbReference type="EMBL" id="MFC7581317.1"/>
    </source>
</evidence>
<sequence length="96" mass="9906">MSVATEMPRILDCSVEVCSYNKDNACSAAAITMGSGPAASCTTFIPLGVRGGLDRVTAFVGACSKADCVFNDNLECSAEAVRVGADSAQCLTYQAR</sequence>